<keyword evidence="3 11" id="KW-0894">Sodium channel</keyword>
<keyword evidence="9 11" id="KW-0739">Sodium transport</keyword>
<evidence type="ECO:0000256" key="7">
    <source>
        <dbReference type="ARBA" id="ARBA00023065"/>
    </source>
</evidence>
<dbReference type="Proteomes" id="UP000324629">
    <property type="component" value="Unassembled WGS sequence"/>
</dbReference>
<keyword evidence="8 12" id="KW-0472">Membrane</keyword>
<evidence type="ECO:0000256" key="11">
    <source>
        <dbReference type="RuleBase" id="RU000679"/>
    </source>
</evidence>
<evidence type="ECO:0000256" key="4">
    <source>
        <dbReference type="ARBA" id="ARBA00022692"/>
    </source>
</evidence>
<evidence type="ECO:0000313" key="13">
    <source>
        <dbReference type="EMBL" id="KAA3677711.1"/>
    </source>
</evidence>
<organism evidence="13 14">
    <name type="scientific">Paragonimus westermani</name>
    <dbReference type="NCBI Taxonomy" id="34504"/>
    <lineage>
        <taxon>Eukaryota</taxon>
        <taxon>Metazoa</taxon>
        <taxon>Spiralia</taxon>
        <taxon>Lophotrochozoa</taxon>
        <taxon>Platyhelminthes</taxon>
        <taxon>Trematoda</taxon>
        <taxon>Digenea</taxon>
        <taxon>Plagiorchiida</taxon>
        <taxon>Troglotremata</taxon>
        <taxon>Troglotrematidae</taxon>
        <taxon>Paragonimus</taxon>
    </lineage>
</organism>
<reference evidence="13 14" key="1">
    <citation type="journal article" date="2019" name="Gigascience">
        <title>Whole-genome sequence of the oriental lung fluke Paragonimus westermani.</title>
        <authorList>
            <person name="Oey H."/>
            <person name="Zakrzewski M."/>
            <person name="Narain K."/>
            <person name="Devi K.R."/>
            <person name="Agatsuma T."/>
            <person name="Nawaratna S."/>
            <person name="Gobert G.N."/>
            <person name="Jones M.K."/>
            <person name="Ragan M.A."/>
            <person name="McManus D.P."/>
            <person name="Krause L."/>
        </authorList>
    </citation>
    <scope>NUCLEOTIDE SEQUENCE [LARGE SCALE GENOMIC DNA]</scope>
    <source>
        <strain evidence="13 14">IND2009</strain>
    </source>
</reference>
<evidence type="ECO:0000313" key="14">
    <source>
        <dbReference type="Proteomes" id="UP000324629"/>
    </source>
</evidence>
<keyword evidence="14" id="KW-1185">Reference proteome</keyword>
<gene>
    <name evidence="13" type="ORF">DEA37_0004462</name>
</gene>
<dbReference type="AlphaFoldDB" id="A0A5J4NQD2"/>
<sequence>MCSNCRLCSFVGRELICLQNSKSGTSAPAELQEVNNHSSDSRYKNNKATSYVAHFTQIIRQELLYFCENTTIRGLPRIVRAHSRPLRLLWSTLVCSLVIGCAMCLFFLSRQYLEYNVIHPPRVLRHTSSPFPSVTVCNLRPISPDGLRYLKTHGLKTPRQFAINLADYTKYLYFNSHRKEEYFAASAAFSLAGFLESLPNDEVRRNLGYLYDKLIIKCQVGY</sequence>
<evidence type="ECO:0000256" key="9">
    <source>
        <dbReference type="ARBA" id="ARBA00023201"/>
    </source>
</evidence>
<keyword evidence="7 11" id="KW-0406">Ion transport</keyword>
<evidence type="ECO:0000256" key="2">
    <source>
        <dbReference type="ARBA" id="ARBA00022448"/>
    </source>
</evidence>
<keyword evidence="10 11" id="KW-0407">Ion channel</keyword>
<name>A0A5J4NQD2_9TREM</name>
<evidence type="ECO:0000256" key="10">
    <source>
        <dbReference type="ARBA" id="ARBA00023303"/>
    </source>
</evidence>
<evidence type="ECO:0000256" key="12">
    <source>
        <dbReference type="SAM" id="Phobius"/>
    </source>
</evidence>
<evidence type="ECO:0000256" key="1">
    <source>
        <dbReference type="ARBA" id="ARBA00004141"/>
    </source>
</evidence>
<protein>
    <submittedName>
        <fullName evidence="13">Uncharacterized protein</fullName>
    </submittedName>
</protein>
<evidence type="ECO:0000256" key="3">
    <source>
        <dbReference type="ARBA" id="ARBA00022461"/>
    </source>
</evidence>
<keyword evidence="5 12" id="KW-1133">Transmembrane helix</keyword>
<accession>A0A5J4NQD2</accession>
<dbReference type="EMBL" id="QNGE01001375">
    <property type="protein sequence ID" value="KAA3677711.1"/>
    <property type="molecule type" value="Genomic_DNA"/>
</dbReference>
<keyword evidence="4 11" id="KW-0812">Transmembrane</keyword>
<proteinExistence type="inferred from homology"/>
<evidence type="ECO:0000256" key="6">
    <source>
        <dbReference type="ARBA" id="ARBA00023053"/>
    </source>
</evidence>
<comment type="caution">
    <text evidence="13">The sequence shown here is derived from an EMBL/GenBank/DDBJ whole genome shotgun (WGS) entry which is preliminary data.</text>
</comment>
<evidence type="ECO:0000256" key="8">
    <source>
        <dbReference type="ARBA" id="ARBA00023136"/>
    </source>
</evidence>
<feature type="transmembrane region" description="Helical" evidence="12">
    <location>
        <begin position="88"/>
        <end position="108"/>
    </location>
</feature>
<dbReference type="GO" id="GO:0005272">
    <property type="term" value="F:sodium channel activity"/>
    <property type="evidence" value="ECO:0007669"/>
    <property type="project" value="UniProtKB-KW"/>
</dbReference>
<keyword evidence="2 11" id="KW-0813">Transport</keyword>
<evidence type="ECO:0000256" key="5">
    <source>
        <dbReference type="ARBA" id="ARBA00022989"/>
    </source>
</evidence>
<dbReference type="GO" id="GO:0016020">
    <property type="term" value="C:membrane"/>
    <property type="evidence" value="ECO:0007669"/>
    <property type="project" value="UniProtKB-SubCell"/>
</dbReference>
<dbReference type="InterPro" id="IPR001873">
    <property type="entry name" value="ENaC"/>
</dbReference>
<dbReference type="Pfam" id="PF00858">
    <property type="entry name" value="ASC"/>
    <property type="match status" value="1"/>
</dbReference>
<comment type="subcellular location">
    <subcellularLocation>
        <location evidence="1">Membrane</location>
        <topology evidence="1">Multi-pass membrane protein</topology>
    </subcellularLocation>
</comment>
<comment type="similarity">
    <text evidence="11">Belongs to the amiloride-sensitive sodium channel (TC 1.A.6) family.</text>
</comment>
<keyword evidence="6" id="KW-0915">Sodium</keyword>